<organism evidence="1 2">
    <name type="scientific">Archangium gephyra</name>
    <dbReference type="NCBI Taxonomy" id="48"/>
    <lineage>
        <taxon>Bacteria</taxon>
        <taxon>Pseudomonadati</taxon>
        <taxon>Myxococcota</taxon>
        <taxon>Myxococcia</taxon>
        <taxon>Myxococcales</taxon>
        <taxon>Cystobacterineae</taxon>
        <taxon>Archangiaceae</taxon>
        <taxon>Archangium</taxon>
    </lineage>
</organism>
<proteinExistence type="predicted"/>
<dbReference type="AlphaFoldDB" id="A0A2W5T440"/>
<protein>
    <submittedName>
        <fullName evidence="1">Uncharacterized protein</fullName>
    </submittedName>
</protein>
<comment type="caution">
    <text evidence="1">The sequence shown here is derived from an EMBL/GenBank/DDBJ whole genome shotgun (WGS) entry which is preliminary data.</text>
</comment>
<reference evidence="1 2" key="1">
    <citation type="submission" date="2017-08" db="EMBL/GenBank/DDBJ databases">
        <title>Infants hospitalized years apart are colonized by the same room-sourced microbial strains.</title>
        <authorList>
            <person name="Brooks B."/>
            <person name="Olm M.R."/>
            <person name="Firek B.A."/>
            <person name="Baker R."/>
            <person name="Thomas B.C."/>
            <person name="Morowitz M.J."/>
            <person name="Banfield J.F."/>
        </authorList>
    </citation>
    <scope>NUCLEOTIDE SEQUENCE [LARGE SCALE GENOMIC DNA]</scope>
    <source>
        <strain evidence="1">S2_003_000_R2_14</strain>
    </source>
</reference>
<evidence type="ECO:0000313" key="2">
    <source>
        <dbReference type="Proteomes" id="UP000249061"/>
    </source>
</evidence>
<dbReference type="Proteomes" id="UP000249061">
    <property type="component" value="Unassembled WGS sequence"/>
</dbReference>
<accession>A0A2W5T440</accession>
<sequence>MILARLDAGLQQHWSISPLCCYTTEGFSPIDVCVTHAIYLRVSATHEGGSSQFDYSLGSGIRAGQTVDTALTVTLSVALELARDAGFQF</sequence>
<name>A0A2W5T440_9BACT</name>
<dbReference type="EMBL" id="QFQP01000018">
    <property type="protein sequence ID" value="PZR10220.1"/>
    <property type="molecule type" value="Genomic_DNA"/>
</dbReference>
<evidence type="ECO:0000313" key="1">
    <source>
        <dbReference type="EMBL" id="PZR10220.1"/>
    </source>
</evidence>
<gene>
    <name evidence="1" type="ORF">DI536_20560</name>
</gene>